<comment type="caution">
    <text evidence="2">The sequence shown here is derived from an EMBL/GenBank/DDBJ whole genome shotgun (WGS) entry which is preliminary data.</text>
</comment>
<feature type="region of interest" description="Disordered" evidence="1">
    <location>
        <begin position="16"/>
        <end position="50"/>
    </location>
</feature>
<reference evidence="2 3" key="1">
    <citation type="submission" date="2024-03" db="EMBL/GenBank/DDBJ databases">
        <title>The Acrasis kona genome and developmental transcriptomes reveal deep origins of eukaryotic multicellular pathways.</title>
        <authorList>
            <person name="Sheikh S."/>
            <person name="Fu C.-J."/>
            <person name="Brown M.W."/>
            <person name="Baldauf S.L."/>
        </authorList>
    </citation>
    <scope>NUCLEOTIDE SEQUENCE [LARGE SCALE GENOMIC DNA]</scope>
    <source>
        <strain evidence="2 3">ATCC MYA-3509</strain>
    </source>
</reference>
<keyword evidence="3" id="KW-1185">Reference proteome</keyword>
<evidence type="ECO:0000313" key="3">
    <source>
        <dbReference type="Proteomes" id="UP001431209"/>
    </source>
</evidence>
<organism evidence="2 3">
    <name type="scientific">Acrasis kona</name>
    <dbReference type="NCBI Taxonomy" id="1008807"/>
    <lineage>
        <taxon>Eukaryota</taxon>
        <taxon>Discoba</taxon>
        <taxon>Heterolobosea</taxon>
        <taxon>Tetramitia</taxon>
        <taxon>Eutetramitia</taxon>
        <taxon>Acrasidae</taxon>
        <taxon>Acrasis</taxon>
    </lineage>
</organism>
<evidence type="ECO:0000313" key="2">
    <source>
        <dbReference type="EMBL" id="KAL0484750.1"/>
    </source>
</evidence>
<accession>A0AAW2Z5P9</accession>
<protein>
    <submittedName>
        <fullName evidence="2">Uncharacterized protein</fullName>
    </submittedName>
</protein>
<dbReference type="Pfam" id="PF08186">
    <property type="entry name" value="Wound_ind"/>
    <property type="match status" value="1"/>
</dbReference>
<evidence type="ECO:0000256" key="1">
    <source>
        <dbReference type="SAM" id="MobiDB-lite"/>
    </source>
</evidence>
<feature type="compositionally biased region" description="Basic and acidic residues" evidence="1">
    <location>
        <begin position="24"/>
        <end position="34"/>
    </location>
</feature>
<dbReference type="EMBL" id="JAOPGA020001068">
    <property type="protein sequence ID" value="KAL0484750.1"/>
    <property type="molecule type" value="Genomic_DNA"/>
</dbReference>
<dbReference type="AlphaFoldDB" id="A0AAW2Z5P9"/>
<name>A0AAW2Z5P9_9EUKA</name>
<gene>
    <name evidence="2" type="ORF">AKO1_003708</name>
</gene>
<dbReference type="InterPro" id="IPR012643">
    <property type="entry name" value="Wound_ind"/>
</dbReference>
<proteinExistence type="predicted"/>
<dbReference type="Proteomes" id="UP001431209">
    <property type="component" value="Unassembled WGS sequence"/>
</dbReference>
<sequence length="50" mass="5402">MIYEVNSNQFLRFLKSKGQKSKTGTKDTKQKTTEKATALGGGPVVKAQSA</sequence>